<evidence type="ECO:0000256" key="1">
    <source>
        <dbReference type="ARBA" id="ARBA00008791"/>
    </source>
</evidence>
<sequence length="284" mass="32279">METNGTIKNILVPVDFSPHSEYALEVAANMARENNSDIFLFHMLGLAQSVLLQDYSQKEAEAEYYMKMARDKFKHILESPRLKGIEVKVILQNYKRFEELNNVVRENAIDLVVMGSHGTSGVGEIFVGSNTEKVVRTITVPVLVIKERVRDFNPRTVVMAIDYRKEQLDVYARAIKWFSARGCRICLLHVNLPNMSYSSTARSRQRADDFLSLAHPGGIPEHIDQVFISDYSLEQGLYYQAQREKADIIAVLTHGRKGLAHFFMGSIGEDLVNHAPIPVMTFRM</sequence>
<keyword evidence="4" id="KW-1185">Reference proteome</keyword>
<dbReference type="AlphaFoldDB" id="A0A4R6TMJ5"/>
<comment type="similarity">
    <text evidence="1">Belongs to the universal stress protein A family.</text>
</comment>
<dbReference type="PANTHER" id="PTHR46268:SF6">
    <property type="entry name" value="UNIVERSAL STRESS PROTEIN UP12"/>
    <property type="match status" value="1"/>
</dbReference>
<name>A0A4R6TMJ5_9FLAO</name>
<dbReference type="Proteomes" id="UP000295468">
    <property type="component" value="Unassembled WGS sequence"/>
</dbReference>
<feature type="domain" description="UspA" evidence="2">
    <location>
        <begin position="7"/>
        <end position="146"/>
    </location>
</feature>
<dbReference type="Gene3D" id="3.40.50.620">
    <property type="entry name" value="HUPs"/>
    <property type="match status" value="2"/>
</dbReference>
<protein>
    <submittedName>
        <fullName evidence="3">Nucleotide-binding universal stress UspA family protein</fullName>
    </submittedName>
</protein>
<dbReference type="EMBL" id="SNYI01000002">
    <property type="protein sequence ID" value="TDQ30885.1"/>
    <property type="molecule type" value="Genomic_DNA"/>
</dbReference>
<dbReference type="PRINTS" id="PR01438">
    <property type="entry name" value="UNVRSLSTRESS"/>
</dbReference>
<dbReference type="CDD" id="cd00293">
    <property type="entry name" value="USP-like"/>
    <property type="match status" value="1"/>
</dbReference>
<dbReference type="InterPro" id="IPR014729">
    <property type="entry name" value="Rossmann-like_a/b/a_fold"/>
</dbReference>
<gene>
    <name evidence="3" type="ORF">CLV82_1582</name>
</gene>
<accession>A0A4R6TMJ5</accession>
<evidence type="ECO:0000313" key="3">
    <source>
        <dbReference type="EMBL" id="TDQ30885.1"/>
    </source>
</evidence>
<evidence type="ECO:0000313" key="4">
    <source>
        <dbReference type="Proteomes" id="UP000295468"/>
    </source>
</evidence>
<dbReference type="Pfam" id="PF00582">
    <property type="entry name" value="Usp"/>
    <property type="match status" value="2"/>
</dbReference>
<dbReference type="SUPFAM" id="SSF52402">
    <property type="entry name" value="Adenine nucleotide alpha hydrolases-like"/>
    <property type="match status" value="2"/>
</dbReference>
<proteinExistence type="inferred from homology"/>
<dbReference type="RefSeq" id="WP_243744170.1">
    <property type="nucleotide sequence ID" value="NZ_SNYI01000002.1"/>
</dbReference>
<organism evidence="3 4">
    <name type="scientific">Zeaxanthinibacter enoshimensis</name>
    <dbReference type="NCBI Taxonomy" id="392009"/>
    <lineage>
        <taxon>Bacteria</taxon>
        <taxon>Pseudomonadati</taxon>
        <taxon>Bacteroidota</taxon>
        <taxon>Flavobacteriia</taxon>
        <taxon>Flavobacteriales</taxon>
        <taxon>Flavobacteriaceae</taxon>
        <taxon>Zeaxanthinibacter</taxon>
    </lineage>
</organism>
<dbReference type="InterPro" id="IPR006015">
    <property type="entry name" value="Universal_stress_UspA"/>
</dbReference>
<evidence type="ECO:0000259" key="2">
    <source>
        <dbReference type="Pfam" id="PF00582"/>
    </source>
</evidence>
<reference evidence="3 4" key="1">
    <citation type="submission" date="2019-03" db="EMBL/GenBank/DDBJ databases">
        <title>Genomic Encyclopedia of Archaeal and Bacterial Type Strains, Phase II (KMG-II): from individual species to whole genera.</title>
        <authorList>
            <person name="Goeker M."/>
        </authorList>
    </citation>
    <scope>NUCLEOTIDE SEQUENCE [LARGE SCALE GENOMIC DNA]</scope>
    <source>
        <strain evidence="3 4">DSM 18435</strain>
    </source>
</reference>
<feature type="domain" description="UspA" evidence="2">
    <location>
        <begin position="155"/>
        <end position="283"/>
    </location>
</feature>
<dbReference type="PANTHER" id="PTHR46268">
    <property type="entry name" value="STRESS RESPONSE PROTEIN NHAX"/>
    <property type="match status" value="1"/>
</dbReference>
<dbReference type="InterPro" id="IPR006016">
    <property type="entry name" value="UspA"/>
</dbReference>
<comment type="caution">
    <text evidence="3">The sequence shown here is derived from an EMBL/GenBank/DDBJ whole genome shotgun (WGS) entry which is preliminary data.</text>
</comment>